<dbReference type="RefSeq" id="WP_131014375.1">
    <property type="nucleotide sequence ID" value="NZ_SIRE01000011.1"/>
</dbReference>
<dbReference type="Pfam" id="PF01547">
    <property type="entry name" value="SBP_bac_1"/>
    <property type="match status" value="1"/>
</dbReference>
<accession>A0A4V2J441</accession>
<dbReference type="EMBL" id="SIRE01000011">
    <property type="protein sequence ID" value="TBL77659.1"/>
    <property type="molecule type" value="Genomic_DNA"/>
</dbReference>
<proteinExistence type="predicted"/>
<dbReference type="AlphaFoldDB" id="A0A4V2J441"/>
<dbReference type="InterPro" id="IPR006059">
    <property type="entry name" value="SBP"/>
</dbReference>
<gene>
    <name evidence="2" type="ORF">EYB31_16045</name>
</gene>
<protein>
    <submittedName>
        <fullName evidence="2">Extracellular solute-binding protein</fullName>
    </submittedName>
</protein>
<dbReference type="PANTHER" id="PTHR43649">
    <property type="entry name" value="ARABINOSE-BINDING PROTEIN-RELATED"/>
    <property type="match status" value="1"/>
</dbReference>
<dbReference type="OrthoDB" id="2643984at2"/>
<keyword evidence="1" id="KW-0732">Signal</keyword>
<evidence type="ECO:0000313" key="2">
    <source>
        <dbReference type="EMBL" id="TBL77659.1"/>
    </source>
</evidence>
<dbReference type="Gene3D" id="3.40.190.10">
    <property type="entry name" value="Periplasmic binding protein-like II"/>
    <property type="match status" value="1"/>
</dbReference>
<feature type="signal peptide" evidence="1">
    <location>
        <begin position="1"/>
        <end position="29"/>
    </location>
</feature>
<comment type="caution">
    <text evidence="2">The sequence shown here is derived from an EMBL/GenBank/DDBJ whole genome shotgun (WGS) entry which is preliminary data.</text>
</comment>
<sequence>MKLQKLNLMVSSLAAISMLTAACSSGSQAQKETAQQQAAKSGKPVQLKFWGGVPPESGPQQVIDNWNKEHPDIQVEYVRYVNDDPGNLKLDTALMTGQGVDLYVNYYVPRLEKRVKAGNALDLSTMKDYDVDAKIGAEAKDWKIDSKYYAIPTKKNNYFMWLNKDAFDQAGIPIPTEWTWEDLQAYAKKLKQGDRWGMLQTLLEFDYPMDGSIEGSGGNVKADGSSNLADPNAKRYLEIMYNMMHVDMTTPTMGEQISKKMPVEAEFLKGNSGIFYGGDWIFRFANNLKDYPHNFKIAFAPLPKVSANQTGFKSMGGVGDAISINSASQHKEEAWQFLKWYADGGMLPMAMGGRVPASSAIDQSAVLKLLTTGAEQTYDNESLKKVLFDPKKVTFQLKLDQQVIDARKEEYQKYFTKTQSLDATMDRIVKRHTDFLQQNKK</sequence>
<evidence type="ECO:0000256" key="1">
    <source>
        <dbReference type="SAM" id="SignalP"/>
    </source>
</evidence>
<dbReference type="Proteomes" id="UP000293142">
    <property type="component" value="Unassembled WGS sequence"/>
</dbReference>
<organism evidence="2 3">
    <name type="scientific">Paenibacillus thalictri</name>
    <dbReference type="NCBI Taxonomy" id="2527873"/>
    <lineage>
        <taxon>Bacteria</taxon>
        <taxon>Bacillati</taxon>
        <taxon>Bacillota</taxon>
        <taxon>Bacilli</taxon>
        <taxon>Bacillales</taxon>
        <taxon>Paenibacillaceae</taxon>
        <taxon>Paenibacillus</taxon>
    </lineage>
</organism>
<reference evidence="2 3" key="1">
    <citation type="submission" date="2019-02" db="EMBL/GenBank/DDBJ databases">
        <title>Paenibacillus sp. nov., isolated from surface-sterilized tissue of Thalictrum simplex L.</title>
        <authorList>
            <person name="Tuo L."/>
        </authorList>
    </citation>
    <scope>NUCLEOTIDE SEQUENCE [LARGE SCALE GENOMIC DNA]</scope>
    <source>
        <strain evidence="2 3">N2SHLJ1</strain>
    </source>
</reference>
<keyword evidence="3" id="KW-1185">Reference proteome</keyword>
<dbReference type="PROSITE" id="PS51257">
    <property type="entry name" value="PROKAR_LIPOPROTEIN"/>
    <property type="match status" value="1"/>
</dbReference>
<name>A0A4V2J441_9BACL</name>
<evidence type="ECO:0000313" key="3">
    <source>
        <dbReference type="Proteomes" id="UP000293142"/>
    </source>
</evidence>
<dbReference type="InterPro" id="IPR050490">
    <property type="entry name" value="Bact_solute-bd_prot1"/>
</dbReference>
<dbReference type="SUPFAM" id="SSF53850">
    <property type="entry name" value="Periplasmic binding protein-like II"/>
    <property type="match status" value="1"/>
</dbReference>
<feature type="chain" id="PRO_5020277173" evidence="1">
    <location>
        <begin position="30"/>
        <end position="441"/>
    </location>
</feature>